<dbReference type="PANTHER" id="PTHR34820">
    <property type="entry name" value="INNER MEMBRANE PROTEIN YEBZ"/>
    <property type="match status" value="1"/>
</dbReference>
<dbReference type="InterPro" id="IPR007348">
    <property type="entry name" value="CopC_dom"/>
</dbReference>
<evidence type="ECO:0000313" key="9">
    <source>
        <dbReference type="EMBL" id="UUI71585.1"/>
    </source>
</evidence>
<dbReference type="Proteomes" id="UP001316384">
    <property type="component" value="Chromosome"/>
</dbReference>
<evidence type="ECO:0000256" key="7">
    <source>
        <dbReference type="SAM" id="SignalP"/>
    </source>
</evidence>
<feature type="region of interest" description="Disordered" evidence="5">
    <location>
        <begin position="218"/>
        <end position="239"/>
    </location>
</feature>
<evidence type="ECO:0000256" key="3">
    <source>
        <dbReference type="ARBA" id="ARBA00022729"/>
    </source>
</evidence>
<keyword evidence="6" id="KW-0472">Membrane</keyword>
<dbReference type="RefSeq" id="WP_227578823.1">
    <property type="nucleotide sequence ID" value="NZ_CP101987.1"/>
</dbReference>
<keyword evidence="3 7" id="KW-0732">Signal</keyword>
<feature type="region of interest" description="Disordered" evidence="5">
    <location>
        <begin position="138"/>
        <end position="187"/>
    </location>
</feature>
<evidence type="ECO:0000313" key="10">
    <source>
        <dbReference type="Proteomes" id="UP001316384"/>
    </source>
</evidence>
<evidence type="ECO:0000256" key="6">
    <source>
        <dbReference type="SAM" id="Phobius"/>
    </source>
</evidence>
<dbReference type="Gene3D" id="2.60.40.1220">
    <property type="match status" value="1"/>
</dbReference>
<dbReference type="Pfam" id="PF04234">
    <property type="entry name" value="CopC"/>
    <property type="match status" value="1"/>
</dbReference>
<proteinExistence type="predicted"/>
<feature type="transmembrane region" description="Helical" evidence="6">
    <location>
        <begin position="191"/>
        <end position="212"/>
    </location>
</feature>
<feature type="signal peptide" evidence="7">
    <location>
        <begin position="1"/>
        <end position="36"/>
    </location>
</feature>
<protein>
    <submittedName>
        <fullName evidence="9">Copper resistance protein CopC</fullName>
    </submittedName>
</protein>
<evidence type="ECO:0000256" key="5">
    <source>
        <dbReference type="SAM" id="MobiDB-lite"/>
    </source>
</evidence>
<evidence type="ECO:0000259" key="8">
    <source>
        <dbReference type="Pfam" id="PF04234"/>
    </source>
</evidence>
<feature type="domain" description="CopC" evidence="8">
    <location>
        <begin position="37"/>
        <end position="129"/>
    </location>
</feature>
<name>A0ABY5KMK5_9CELL</name>
<gene>
    <name evidence="9" type="ORF">NP048_17620</name>
</gene>
<dbReference type="InterPro" id="IPR032694">
    <property type="entry name" value="CopC/D"/>
</dbReference>
<feature type="compositionally biased region" description="Low complexity" evidence="5">
    <location>
        <begin position="138"/>
        <end position="177"/>
    </location>
</feature>
<dbReference type="InterPro" id="IPR014755">
    <property type="entry name" value="Cu-Rt/internalin_Ig-like"/>
</dbReference>
<keyword evidence="4" id="KW-0186">Copper</keyword>
<evidence type="ECO:0000256" key="4">
    <source>
        <dbReference type="ARBA" id="ARBA00023008"/>
    </source>
</evidence>
<dbReference type="EMBL" id="CP101987">
    <property type="protein sequence ID" value="UUI71585.1"/>
    <property type="molecule type" value="Genomic_DNA"/>
</dbReference>
<feature type="compositionally biased region" description="Low complexity" evidence="5">
    <location>
        <begin position="224"/>
        <end position="239"/>
    </location>
</feature>
<organism evidence="9 10">
    <name type="scientific">Cellulomonas xiejunii</name>
    <dbReference type="NCBI Taxonomy" id="2968083"/>
    <lineage>
        <taxon>Bacteria</taxon>
        <taxon>Bacillati</taxon>
        <taxon>Actinomycetota</taxon>
        <taxon>Actinomycetes</taxon>
        <taxon>Micrococcales</taxon>
        <taxon>Cellulomonadaceae</taxon>
        <taxon>Cellulomonas</taxon>
    </lineage>
</organism>
<keyword evidence="10" id="KW-1185">Reference proteome</keyword>
<evidence type="ECO:0000256" key="1">
    <source>
        <dbReference type="ARBA" id="ARBA00004196"/>
    </source>
</evidence>
<sequence>MSRVVPRVRARVARRSGALAALVLLVAVLAAPPAAAHNSLRATDPADGATVETAPAQVTLTFDQPALELGSQVVVTGPDGAVVSDGPVQLLDVSVVQPLVTTLPAGAYTVDWRVTSADGHPLTGSLTFTATAAVGVAEQAAPTEPAETAEPTDAPEAAPASDAPTDEAAPTDVTTTTGVDGPLDEEGTSPWVWVVLAVATLAAGATVALLAARRRTGLGGTAAGGPPAAPSGDGPSTGA</sequence>
<reference evidence="9 10" key="1">
    <citation type="submission" date="2022-07" db="EMBL/GenBank/DDBJ databases">
        <title>Novel species in genus cellulomonas.</title>
        <authorList>
            <person name="Ye L."/>
        </authorList>
    </citation>
    <scope>NUCLEOTIDE SEQUENCE [LARGE SCALE GENOMIC DNA]</scope>
    <source>
        <strain evidence="10">zg-B89</strain>
    </source>
</reference>
<feature type="chain" id="PRO_5046132713" evidence="7">
    <location>
        <begin position="37"/>
        <end position="239"/>
    </location>
</feature>
<keyword evidence="6" id="KW-1133">Transmembrane helix</keyword>
<accession>A0ABY5KMK5</accession>
<dbReference type="SUPFAM" id="SSF81296">
    <property type="entry name" value="E set domains"/>
    <property type="match status" value="1"/>
</dbReference>
<dbReference type="InterPro" id="IPR014756">
    <property type="entry name" value="Ig_E-set"/>
</dbReference>
<keyword evidence="6" id="KW-0812">Transmembrane</keyword>
<evidence type="ECO:0000256" key="2">
    <source>
        <dbReference type="ARBA" id="ARBA00022723"/>
    </source>
</evidence>
<dbReference type="PANTHER" id="PTHR34820:SF4">
    <property type="entry name" value="INNER MEMBRANE PROTEIN YEBZ"/>
    <property type="match status" value="1"/>
</dbReference>
<keyword evidence="2" id="KW-0479">Metal-binding</keyword>
<comment type="subcellular location">
    <subcellularLocation>
        <location evidence="1">Cell envelope</location>
    </subcellularLocation>
</comment>